<proteinExistence type="inferred from homology"/>
<dbReference type="PROSITE" id="PS00542">
    <property type="entry name" value="COMPLEX1_30K"/>
    <property type="match status" value="1"/>
</dbReference>
<gene>
    <name evidence="4" type="ORF">METZ01_LOCUS90780</name>
</gene>
<sequence length="161" mass="18705">VPLGQARTVAEWLLGQGVDYCSNVTGVDYLEREVKEKITNDAGEVETVTRTEPARIDVVYHLYSMQNKTGPLVLKQRTGRDNAEAESLTPVWRSCDLQEREVFDLFGVNFKGHPDQRRILMWDEFEGHPMRKDYTEPFDYEWEPTPHNEILEKHQKGKVIV</sequence>
<protein>
    <recommendedName>
        <fullName evidence="3">NADH:ubiquinone oxidoreductase 30kDa subunit domain-containing protein</fullName>
    </recommendedName>
</protein>
<organism evidence="4">
    <name type="scientific">marine metagenome</name>
    <dbReference type="NCBI Taxonomy" id="408172"/>
    <lineage>
        <taxon>unclassified sequences</taxon>
        <taxon>metagenomes</taxon>
        <taxon>ecological metagenomes</taxon>
    </lineage>
</organism>
<dbReference type="GO" id="GO:0016651">
    <property type="term" value="F:oxidoreductase activity, acting on NAD(P)H"/>
    <property type="evidence" value="ECO:0007669"/>
    <property type="project" value="InterPro"/>
</dbReference>
<dbReference type="Pfam" id="PF00329">
    <property type="entry name" value="Complex1_30kDa"/>
    <property type="match status" value="1"/>
</dbReference>
<dbReference type="EMBL" id="UINC01008426">
    <property type="protein sequence ID" value="SVA37926.1"/>
    <property type="molecule type" value="Genomic_DNA"/>
</dbReference>
<comment type="similarity">
    <text evidence="1">Belongs to the complex I 30 kDa subunit family.</text>
</comment>
<dbReference type="SUPFAM" id="SSF143243">
    <property type="entry name" value="Nqo5-like"/>
    <property type="match status" value="1"/>
</dbReference>
<dbReference type="InterPro" id="IPR001268">
    <property type="entry name" value="NADH_UbQ_OxRdtase_30kDa_su"/>
</dbReference>
<evidence type="ECO:0000259" key="3">
    <source>
        <dbReference type="Pfam" id="PF00329"/>
    </source>
</evidence>
<reference evidence="4" key="1">
    <citation type="submission" date="2018-05" db="EMBL/GenBank/DDBJ databases">
        <authorList>
            <person name="Lanie J.A."/>
            <person name="Ng W.-L."/>
            <person name="Kazmierczak K.M."/>
            <person name="Andrzejewski T.M."/>
            <person name="Davidsen T.M."/>
            <person name="Wayne K.J."/>
            <person name="Tettelin H."/>
            <person name="Glass J.I."/>
            <person name="Rusch D."/>
            <person name="Podicherti R."/>
            <person name="Tsui H.-C.T."/>
            <person name="Winkler M.E."/>
        </authorList>
    </citation>
    <scope>NUCLEOTIDE SEQUENCE</scope>
</reference>
<evidence type="ECO:0000313" key="4">
    <source>
        <dbReference type="EMBL" id="SVA37926.1"/>
    </source>
</evidence>
<feature type="non-terminal residue" evidence="4">
    <location>
        <position position="1"/>
    </location>
</feature>
<dbReference type="InterPro" id="IPR020396">
    <property type="entry name" value="NADH_UbQ_OxRdtase_CS"/>
</dbReference>
<dbReference type="GO" id="GO:0008137">
    <property type="term" value="F:NADH dehydrogenase (ubiquinone) activity"/>
    <property type="evidence" value="ECO:0007669"/>
    <property type="project" value="InterPro"/>
</dbReference>
<dbReference type="PANTHER" id="PTHR10884:SF14">
    <property type="entry name" value="NADH DEHYDROGENASE [UBIQUINONE] IRON-SULFUR PROTEIN 3, MITOCHONDRIAL"/>
    <property type="match status" value="1"/>
</dbReference>
<accession>A0A381VC30</accession>
<evidence type="ECO:0000256" key="1">
    <source>
        <dbReference type="ARBA" id="ARBA00007569"/>
    </source>
</evidence>
<dbReference type="Gene3D" id="3.30.460.80">
    <property type="entry name" value="NADH:ubiquinone oxidoreductase, 30kDa subunit"/>
    <property type="match status" value="1"/>
</dbReference>
<feature type="domain" description="NADH:ubiquinone oxidoreductase 30kDa subunit" evidence="3">
    <location>
        <begin position="6"/>
        <end position="135"/>
    </location>
</feature>
<dbReference type="PANTHER" id="PTHR10884">
    <property type="entry name" value="NADH DEHYDROGENASE UBIQUINONE IRON-SULFUR PROTEIN 3"/>
    <property type="match status" value="1"/>
</dbReference>
<keyword evidence="2" id="KW-0813">Transport</keyword>
<dbReference type="InterPro" id="IPR037232">
    <property type="entry name" value="NADH_quin_OxRdtase_su_C/D-like"/>
</dbReference>
<dbReference type="AlphaFoldDB" id="A0A381VC30"/>
<name>A0A381VC30_9ZZZZ</name>
<evidence type="ECO:0000256" key="2">
    <source>
        <dbReference type="ARBA" id="ARBA00022448"/>
    </source>
</evidence>